<proteinExistence type="predicted"/>
<keyword evidence="1" id="KW-0472">Membrane</keyword>
<feature type="transmembrane region" description="Helical" evidence="1">
    <location>
        <begin position="213"/>
        <end position="241"/>
    </location>
</feature>
<dbReference type="OrthoDB" id="5702018at2"/>
<gene>
    <name evidence="3" type="ORF">DC3_01090</name>
</gene>
<feature type="transmembrane region" description="Helical" evidence="1">
    <location>
        <begin position="173"/>
        <end position="193"/>
    </location>
</feature>
<evidence type="ECO:0000313" key="4">
    <source>
        <dbReference type="Proteomes" id="UP000321306"/>
    </source>
</evidence>
<dbReference type="EMBL" id="BJXB01000001">
    <property type="protein sequence ID" value="GEM44474.1"/>
    <property type="molecule type" value="Genomic_DNA"/>
</dbReference>
<dbReference type="AlphaFoldDB" id="A0A511MV64"/>
<feature type="transmembrane region" description="Helical" evidence="1">
    <location>
        <begin position="87"/>
        <end position="105"/>
    </location>
</feature>
<feature type="domain" description="DUF1206" evidence="2">
    <location>
        <begin position="42"/>
        <end position="109"/>
    </location>
</feature>
<feature type="transmembrane region" description="Helical" evidence="1">
    <location>
        <begin position="125"/>
        <end position="146"/>
    </location>
</feature>
<keyword evidence="1" id="KW-1133">Transmembrane helix</keyword>
<keyword evidence="4" id="KW-1185">Reference proteome</keyword>
<reference evidence="3 4" key="1">
    <citation type="submission" date="2019-07" db="EMBL/GenBank/DDBJ databases">
        <title>Whole genome shotgun sequence of Deinococcus cellulosilyticus NBRC 106333.</title>
        <authorList>
            <person name="Hosoyama A."/>
            <person name="Uohara A."/>
            <person name="Ohji S."/>
            <person name="Ichikawa N."/>
        </authorList>
    </citation>
    <scope>NUCLEOTIDE SEQUENCE [LARGE SCALE GENOMIC DNA]</scope>
    <source>
        <strain evidence="3 4">NBRC 106333</strain>
    </source>
</reference>
<feature type="transmembrane region" description="Helical" evidence="1">
    <location>
        <begin position="48"/>
        <end position="67"/>
    </location>
</feature>
<evidence type="ECO:0000313" key="3">
    <source>
        <dbReference type="EMBL" id="GEM44474.1"/>
    </source>
</evidence>
<feature type="transmembrane region" description="Helical" evidence="1">
    <location>
        <begin position="261"/>
        <end position="284"/>
    </location>
</feature>
<dbReference type="InterPro" id="IPR009597">
    <property type="entry name" value="DUF1206"/>
</dbReference>
<sequence length="297" mass="32932">MTPEHLEPDLKSDIKSHARKTKAQVEARVEEAAPWLVRLARFGYFCKGLMYLTIAFLAIRGALHLGNNQTDPRGALDYLGRNTASDALLITLAVGLVGYSIWQLIRAFVDPEQQGHKAKGMMKRIGYGISGIAYLTLAWAALRVSWLEDRVSNPQSEEQWVARIFEWPAGRELVAVVGVVFLAVALNQLYVAIRASFMKRIKSWHLKPQEQALVVGIGRIGIAARGLVAGMVGWLLLRAAWYVDASEAGGMSEALRNFEKAPGGAITFLMIAIGMLLYGLYAWIQARYRKIPIGQHD</sequence>
<feature type="domain" description="DUF1206" evidence="2">
    <location>
        <begin position="125"/>
        <end position="194"/>
    </location>
</feature>
<comment type="caution">
    <text evidence="3">The sequence shown here is derived from an EMBL/GenBank/DDBJ whole genome shotgun (WGS) entry which is preliminary data.</text>
</comment>
<dbReference type="Pfam" id="PF06724">
    <property type="entry name" value="DUF1206"/>
    <property type="match status" value="3"/>
</dbReference>
<organism evidence="3 4">
    <name type="scientific">Deinococcus cellulosilyticus (strain DSM 18568 / NBRC 106333 / KACC 11606 / 5516J-15)</name>
    <dbReference type="NCBI Taxonomy" id="1223518"/>
    <lineage>
        <taxon>Bacteria</taxon>
        <taxon>Thermotogati</taxon>
        <taxon>Deinococcota</taxon>
        <taxon>Deinococci</taxon>
        <taxon>Deinococcales</taxon>
        <taxon>Deinococcaceae</taxon>
        <taxon>Deinococcus</taxon>
    </lineage>
</organism>
<evidence type="ECO:0000256" key="1">
    <source>
        <dbReference type="SAM" id="Phobius"/>
    </source>
</evidence>
<dbReference type="RefSeq" id="WP_146881633.1">
    <property type="nucleotide sequence ID" value="NZ_BJXB01000001.1"/>
</dbReference>
<protein>
    <submittedName>
        <fullName evidence="3">Membrane protein</fullName>
    </submittedName>
</protein>
<evidence type="ECO:0000259" key="2">
    <source>
        <dbReference type="Pfam" id="PF06724"/>
    </source>
</evidence>
<feature type="domain" description="DUF1206" evidence="2">
    <location>
        <begin position="220"/>
        <end position="289"/>
    </location>
</feature>
<name>A0A511MV64_DEIC1</name>
<keyword evidence="1" id="KW-0812">Transmembrane</keyword>
<dbReference type="Proteomes" id="UP000321306">
    <property type="component" value="Unassembled WGS sequence"/>
</dbReference>
<accession>A0A511MV64</accession>